<organism evidence="10 11">
    <name type="scientific">Candidatus Phocaeicola excrementipullorum</name>
    <dbReference type="NCBI Taxonomy" id="2838731"/>
    <lineage>
        <taxon>Bacteria</taxon>
        <taxon>Pseudomonadati</taxon>
        <taxon>Bacteroidota</taxon>
        <taxon>Bacteroidia</taxon>
        <taxon>Bacteroidales</taxon>
        <taxon>Bacteroidaceae</taxon>
        <taxon>Phocaeicola</taxon>
    </lineage>
</organism>
<evidence type="ECO:0000259" key="9">
    <source>
        <dbReference type="Pfam" id="PF07715"/>
    </source>
</evidence>
<dbReference type="InterPro" id="IPR012910">
    <property type="entry name" value="Plug_dom"/>
</dbReference>
<feature type="signal peptide" evidence="8">
    <location>
        <begin position="1"/>
        <end position="21"/>
    </location>
</feature>
<dbReference type="NCBIfam" id="TIGR04056">
    <property type="entry name" value="OMP_RagA_SusC"/>
    <property type="match status" value="1"/>
</dbReference>
<comment type="subcellular location">
    <subcellularLocation>
        <location evidence="1 7">Cell outer membrane</location>
        <topology evidence="1 7">Multi-pass membrane protein</topology>
    </subcellularLocation>
</comment>
<reference evidence="10" key="2">
    <citation type="submission" date="2021-04" db="EMBL/GenBank/DDBJ databases">
        <authorList>
            <person name="Gilroy R."/>
        </authorList>
    </citation>
    <scope>NUCLEOTIDE SEQUENCE</scope>
    <source>
        <strain evidence="10">8470</strain>
    </source>
</reference>
<dbReference type="GO" id="GO:0009279">
    <property type="term" value="C:cell outer membrane"/>
    <property type="evidence" value="ECO:0007669"/>
    <property type="project" value="UniProtKB-SubCell"/>
</dbReference>
<evidence type="ECO:0000256" key="8">
    <source>
        <dbReference type="SAM" id="SignalP"/>
    </source>
</evidence>
<accession>A0A948TM64</accession>
<evidence type="ECO:0000256" key="5">
    <source>
        <dbReference type="ARBA" id="ARBA00023136"/>
    </source>
</evidence>
<gene>
    <name evidence="10" type="ORF">H9928_05540</name>
</gene>
<dbReference type="InterPro" id="IPR023996">
    <property type="entry name" value="TonB-dep_OMP_SusC/RagA"/>
</dbReference>
<keyword evidence="2 7" id="KW-0813">Transport</keyword>
<feature type="domain" description="TonB-dependent receptor plug" evidence="9">
    <location>
        <begin position="117"/>
        <end position="225"/>
    </location>
</feature>
<keyword evidence="6 7" id="KW-0998">Cell outer membrane</keyword>
<dbReference type="Gene3D" id="2.60.40.1120">
    <property type="entry name" value="Carboxypeptidase-like, regulatory domain"/>
    <property type="match status" value="1"/>
</dbReference>
<feature type="chain" id="PRO_5037452786" evidence="8">
    <location>
        <begin position="22"/>
        <end position="1047"/>
    </location>
</feature>
<dbReference type="AlphaFoldDB" id="A0A948TM64"/>
<evidence type="ECO:0000313" key="11">
    <source>
        <dbReference type="Proteomes" id="UP000784286"/>
    </source>
</evidence>
<keyword evidence="8" id="KW-0732">Signal</keyword>
<keyword evidence="5 7" id="KW-0472">Membrane</keyword>
<evidence type="ECO:0000256" key="6">
    <source>
        <dbReference type="ARBA" id="ARBA00023237"/>
    </source>
</evidence>
<protein>
    <submittedName>
        <fullName evidence="10">TonB-dependent receptor</fullName>
    </submittedName>
</protein>
<reference evidence="10" key="1">
    <citation type="journal article" date="2021" name="PeerJ">
        <title>Extensive microbial diversity within the chicken gut microbiome revealed by metagenomics and culture.</title>
        <authorList>
            <person name="Gilroy R."/>
            <person name="Ravi A."/>
            <person name="Getino M."/>
            <person name="Pursley I."/>
            <person name="Horton D.L."/>
            <person name="Alikhan N.F."/>
            <person name="Baker D."/>
            <person name="Gharbi K."/>
            <person name="Hall N."/>
            <person name="Watson M."/>
            <person name="Adriaenssens E.M."/>
            <person name="Foster-Nyarko E."/>
            <person name="Jarju S."/>
            <person name="Secka A."/>
            <person name="Antonio M."/>
            <person name="Oren A."/>
            <person name="Chaudhuri R.R."/>
            <person name="La Ragione R."/>
            <person name="Hildebrand F."/>
            <person name="Pallen M.J."/>
        </authorList>
    </citation>
    <scope>NUCLEOTIDE SEQUENCE</scope>
    <source>
        <strain evidence="10">8470</strain>
    </source>
</reference>
<dbReference type="EMBL" id="JAHLFJ010000050">
    <property type="protein sequence ID" value="MBU3856007.1"/>
    <property type="molecule type" value="Genomic_DNA"/>
</dbReference>
<dbReference type="InterPro" id="IPR036942">
    <property type="entry name" value="Beta-barrel_TonB_sf"/>
</dbReference>
<dbReference type="NCBIfam" id="TIGR04057">
    <property type="entry name" value="SusC_RagA_signa"/>
    <property type="match status" value="1"/>
</dbReference>
<dbReference type="Gene3D" id="2.40.170.20">
    <property type="entry name" value="TonB-dependent receptor, beta-barrel domain"/>
    <property type="match status" value="1"/>
</dbReference>
<dbReference type="InterPro" id="IPR008969">
    <property type="entry name" value="CarboxyPept-like_regulatory"/>
</dbReference>
<dbReference type="FunFam" id="2.170.130.10:FF:000008">
    <property type="entry name" value="SusC/RagA family TonB-linked outer membrane protein"/>
    <property type="match status" value="1"/>
</dbReference>
<dbReference type="InterPro" id="IPR037066">
    <property type="entry name" value="Plug_dom_sf"/>
</dbReference>
<dbReference type="InterPro" id="IPR023997">
    <property type="entry name" value="TonB-dep_OMP_SusC/RagA_CS"/>
</dbReference>
<proteinExistence type="inferred from homology"/>
<dbReference type="PROSITE" id="PS52016">
    <property type="entry name" value="TONB_DEPENDENT_REC_3"/>
    <property type="match status" value="1"/>
</dbReference>
<evidence type="ECO:0000256" key="2">
    <source>
        <dbReference type="ARBA" id="ARBA00022448"/>
    </source>
</evidence>
<evidence type="ECO:0000256" key="3">
    <source>
        <dbReference type="ARBA" id="ARBA00022452"/>
    </source>
</evidence>
<dbReference type="Gene3D" id="2.170.130.10">
    <property type="entry name" value="TonB-dependent receptor, plug domain"/>
    <property type="match status" value="1"/>
</dbReference>
<dbReference type="Proteomes" id="UP000784286">
    <property type="component" value="Unassembled WGS sequence"/>
</dbReference>
<sequence>MRNRFFLMLIASLFLCLSVKAQSGGNISGKVVDALGELAGVSVVVKGTGNGTITDMTGEFKLSGVKPGDVLQLSFIGYKTQQIKVGTQTRFNITMVEDAQTLDEVQVVAVGYGDVRRRDLTGSIGSADMKDLIKTPVSNITENLAGRIAGVQVSSSDGGPGDNFSIVIRGAGSLTGSTAPLYVVDGFPSETSGLSALNPNDIESIDILKDASATAIYGARGANGVVIITTKKGGAGKPTITYNGSFKISTVKNKPEMMDAYEFVTLQQEIMGDGEDFQNNYLTDLYPTVEDYRNAPSYDWQDYIYRTALSHSHHVSLTGGANNLKYTTSLSYDDTQGVIINSGIKRYQGRANLTQTVNDKLKIDFNANYSSNVQDGPTVSTSTTSMSTAYMYSVWSFRPVSPTGSDLLNQMYDEGVNMTEDYRFNPVLSARNEYRHKTTNDMSFNVGAEYELIKNLKLKVTAGYTARDYKNEEFNGSQTRTGNSHPSNTQSKGINAYLYQSESRSYLNENTLTYQLNKKSHSFNALVGMSVQKNTSYIHSITTEQISNESFGMAGLDKGSNPTVTSSKGENKLFSYFGRINYNYDSRYYLTATMRADGSSKFAKGHRWGYFPSGSVAWAFQREAFVSDNLHWLSNGKLRFSYGQTGNNRIGNYDYMAHLVTSDDVYKYPWNGEFTQGYVLSSMFNELLKWETTEQFDLGLDLGFLDGRINLTMDYYVKTTKDLLLDADIAASSGFSSATLNVGKLRNKGFELTLETTNIKNKDFTWTSNFNIAFNNNEIIALNSGQPYMTSYISWDNKYRTMPAYISKVGESAGKMYGFVYEGTYKYDDFNTSVGANGETVYTIKDGIPHYQSNPQPGDPKYKDLTGEGEINDDDKTAIGNGQPKHTGGFSNNFTYKNFDLNIFLQWSYGNDILNANRMVFENPSSKQNTNMFATYTNRWTPENPESNMPRARAEGSAEYSSLYVENGSYLKLKNISLGYNFGPKVLDRLGISAARIYLAAENIATFTHYSGSDPEVSTRNSVLTPGFDWSAYPRAFSMSFGLNVTF</sequence>
<evidence type="ECO:0000256" key="4">
    <source>
        <dbReference type="ARBA" id="ARBA00022692"/>
    </source>
</evidence>
<dbReference type="SUPFAM" id="SSF56935">
    <property type="entry name" value="Porins"/>
    <property type="match status" value="1"/>
</dbReference>
<keyword evidence="3 7" id="KW-1134">Transmembrane beta strand</keyword>
<keyword evidence="4 7" id="KW-0812">Transmembrane</keyword>
<comment type="similarity">
    <text evidence="7">Belongs to the TonB-dependent receptor family.</text>
</comment>
<dbReference type="InterPro" id="IPR039426">
    <property type="entry name" value="TonB-dep_rcpt-like"/>
</dbReference>
<evidence type="ECO:0000313" key="10">
    <source>
        <dbReference type="EMBL" id="MBU3856007.1"/>
    </source>
</evidence>
<dbReference type="SUPFAM" id="SSF49464">
    <property type="entry name" value="Carboxypeptidase regulatory domain-like"/>
    <property type="match status" value="1"/>
</dbReference>
<comment type="caution">
    <text evidence="10">The sequence shown here is derived from an EMBL/GenBank/DDBJ whole genome shotgun (WGS) entry which is preliminary data.</text>
</comment>
<dbReference type="Pfam" id="PF07715">
    <property type="entry name" value="Plug"/>
    <property type="match status" value="1"/>
</dbReference>
<keyword evidence="10" id="KW-0675">Receptor</keyword>
<evidence type="ECO:0000256" key="7">
    <source>
        <dbReference type="PROSITE-ProRule" id="PRU01360"/>
    </source>
</evidence>
<dbReference type="Pfam" id="PF13715">
    <property type="entry name" value="CarbopepD_reg_2"/>
    <property type="match status" value="1"/>
</dbReference>
<name>A0A948TM64_9BACT</name>
<evidence type="ECO:0000256" key="1">
    <source>
        <dbReference type="ARBA" id="ARBA00004571"/>
    </source>
</evidence>